<sequence>MFIKQGKSNVKYILIVVILAIIVGVVIGWNYWPTLQEKELQIEKPQEQKIVELENKQYRREIVFDLKNTEILKDFQICLKLDTLSLIREGKLSFDCGNIKFTDSDGKTEIPYWIEDECGKRDTKIWVRVPEILPQTKKSIYIYYGNENKPSTSNFDEVFKTNDNLVGWYFFDELKVTDLSMSKNNGNIVGLDYYMWPLKMELICENNNRCFVFLDNWGVEAEWTDIDDAYFEIPSKGLNFDKSQGSIEMWIKPHNVNSGKYQRLIIDTNWDIELGINPTGDLYFYPAQAPKNNYNLIKNPLKNNEWNHIIVTWNFESREVIFYINGEKKENDIDNVSKYWKKTAQTGNWQIGGTSLDVESAFVGYIDGLRIYNKVLDSKEVRAAYQYNSRNSRYPTISFGEEKSILVEKVPVEVFDLSIVKNINLTNKINVSTCYATPLDSIYSWAGYPCVGEYIEPLTNENLFLISKHEDRDIPIFGTPSHFFPYEGTLVEFKDSFLLSYIGLEIKNPRLIKDLKIKFMNFESYEYGVNKYFEKLIPKAYACFPLYHYKVVGDSELSLIGEKEGIYWYKLKNPIFVDKATTLMQLYYKPTGEEGMLSLRVVDMVFIDKDKKFVRPTFSKDLEKEGRERSLFEECPFSEKYLAYLAKEEKGAIVFKQNLKTQELELSFENLGKDSITIDNQSIWNIETQSIKWVIKDIKIQDLNGNIISKISMDEIKNQIFGKKIEPNKAIRIPFVSLNDLQKNTSYYITIGTGEESNLKEITNQNRIIHWIFGDNPYYYPQYRPVNDLYLYRVNIDQDGSISFEEVRTR</sequence>
<dbReference type="InterPro" id="IPR018765">
    <property type="entry name" value="DUF2341"/>
</dbReference>
<gene>
    <name evidence="3" type="ORF">ENQ77_07760</name>
</gene>
<dbReference type="InterPro" id="IPR013320">
    <property type="entry name" value="ConA-like_dom_sf"/>
</dbReference>
<proteinExistence type="predicted"/>
<dbReference type="Pfam" id="PF10102">
    <property type="entry name" value="DUF2341"/>
    <property type="match status" value="1"/>
</dbReference>
<feature type="transmembrane region" description="Helical" evidence="1">
    <location>
        <begin position="12"/>
        <end position="32"/>
    </location>
</feature>
<keyword evidence="1" id="KW-0472">Membrane</keyword>
<keyword evidence="1" id="KW-1133">Transmembrane helix</keyword>
<evidence type="ECO:0000259" key="2">
    <source>
        <dbReference type="Pfam" id="PF10102"/>
    </source>
</evidence>
<accession>A0A7C2K468</accession>
<evidence type="ECO:0000313" key="3">
    <source>
        <dbReference type="EMBL" id="HEN28522.1"/>
    </source>
</evidence>
<dbReference type="EMBL" id="DSOL01000223">
    <property type="protein sequence ID" value="HEN28522.1"/>
    <property type="molecule type" value="Genomic_DNA"/>
</dbReference>
<dbReference type="SUPFAM" id="SSF49899">
    <property type="entry name" value="Concanavalin A-like lectins/glucanases"/>
    <property type="match status" value="1"/>
</dbReference>
<dbReference type="Gene3D" id="2.60.120.200">
    <property type="match status" value="1"/>
</dbReference>
<name>A0A7C2K468_UNCW3</name>
<comment type="caution">
    <text evidence="3">The sequence shown here is derived from an EMBL/GenBank/DDBJ whole genome shotgun (WGS) entry which is preliminary data.</text>
</comment>
<reference evidence="3" key="1">
    <citation type="journal article" date="2020" name="mSystems">
        <title>Genome- and Community-Level Interaction Insights into Carbon Utilization and Element Cycling Functions of Hydrothermarchaeota in Hydrothermal Sediment.</title>
        <authorList>
            <person name="Zhou Z."/>
            <person name="Liu Y."/>
            <person name="Xu W."/>
            <person name="Pan J."/>
            <person name="Luo Z.H."/>
            <person name="Li M."/>
        </authorList>
    </citation>
    <scope>NUCLEOTIDE SEQUENCE [LARGE SCALE GENOMIC DNA]</scope>
    <source>
        <strain evidence="3">SpSt-34</strain>
    </source>
</reference>
<dbReference type="Pfam" id="PF13385">
    <property type="entry name" value="Laminin_G_3"/>
    <property type="match status" value="1"/>
</dbReference>
<feature type="domain" description="DUF2341" evidence="2">
    <location>
        <begin position="95"/>
        <end position="179"/>
    </location>
</feature>
<keyword evidence="1" id="KW-0812">Transmembrane</keyword>
<protein>
    <submittedName>
        <fullName evidence="3">DUF2341 domain-containing protein</fullName>
    </submittedName>
</protein>
<dbReference type="AlphaFoldDB" id="A0A7C2K468"/>
<evidence type="ECO:0000256" key="1">
    <source>
        <dbReference type="SAM" id="Phobius"/>
    </source>
</evidence>
<organism evidence="3">
    <name type="scientific">candidate division WOR-3 bacterium</name>
    <dbReference type="NCBI Taxonomy" id="2052148"/>
    <lineage>
        <taxon>Bacteria</taxon>
        <taxon>Bacteria division WOR-3</taxon>
    </lineage>
</organism>